<dbReference type="Pfam" id="PF00892">
    <property type="entry name" value="EamA"/>
    <property type="match status" value="2"/>
</dbReference>
<evidence type="ECO:0000256" key="2">
    <source>
        <dbReference type="ARBA" id="ARBA00009853"/>
    </source>
</evidence>
<dbReference type="SUPFAM" id="SSF103481">
    <property type="entry name" value="Multidrug resistance efflux transporter EmrE"/>
    <property type="match status" value="2"/>
</dbReference>
<organism evidence="8 9">
    <name type="scientific">Pseudodonghicola flavimaris</name>
    <dbReference type="NCBI Taxonomy" id="3050036"/>
    <lineage>
        <taxon>Bacteria</taxon>
        <taxon>Pseudomonadati</taxon>
        <taxon>Pseudomonadota</taxon>
        <taxon>Alphaproteobacteria</taxon>
        <taxon>Rhodobacterales</taxon>
        <taxon>Paracoccaceae</taxon>
        <taxon>Pseudodonghicola</taxon>
    </lineage>
</organism>
<dbReference type="InterPro" id="IPR037185">
    <property type="entry name" value="EmrE-like"/>
</dbReference>
<feature type="domain" description="EamA" evidence="7">
    <location>
        <begin position="12"/>
        <end position="143"/>
    </location>
</feature>
<keyword evidence="4 6" id="KW-1133">Transmembrane helix</keyword>
<keyword evidence="3 6" id="KW-0812">Transmembrane</keyword>
<keyword evidence="5 6" id="KW-0472">Membrane</keyword>
<feature type="domain" description="EamA" evidence="7">
    <location>
        <begin position="152"/>
        <end position="283"/>
    </location>
</feature>
<evidence type="ECO:0000256" key="3">
    <source>
        <dbReference type="ARBA" id="ARBA00022692"/>
    </source>
</evidence>
<dbReference type="Proteomes" id="UP001243757">
    <property type="component" value="Unassembled WGS sequence"/>
</dbReference>
<evidence type="ECO:0000256" key="1">
    <source>
        <dbReference type="ARBA" id="ARBA00004141"/>
    </source>
</evidence>
<feature type="transmembrane region" description="Helical" evidence="6">
    <location>
        <begin position="267"/>
        <end position="285"/>
    </location>
</feature>
<dbReference type="PANTHER" id="PTHR22911">
    <property type="entry name" value="ACYL-MALONYL CONDENSING ENZYME-RELATED"/>
    <property type="match status" value="1"/>
</dbReference>
<comment type="subcellular location">
    <subcellularLocation>
        <location evidence="1">Membrane</location>
        <topology evidence="1">Multi-pass membrane protein</topology>
    </subcellularLocation>
</comment>
<gene>
    <name evidence="8" type="ORF">QO033_21890</name>
</gene>
<accession>A0ABT7F754</accession>
<feature type="transmembrane region" description="Helical" evidence="6">
    <location>
        <begin position="183"/>
        <end position="201"/>
    </location>
</feature>
<proteinExistence type="inferred from homology"/>
<sequence>MQDQSPAAIGRAALWMTGAIGCFSAMAVAGREVSGTFDTFEILMYRSAIGLVLMLGFLKLTGRIGQINRRDFGLQLIRNLVHFSGQNLWFYAIALIPLAQVFALEFTSPLWVVLLAPLVLGERLTPTRAAAAAIGFAGILIVTRPSAATLNAGVFAAAGAAVFFALTGLFTKRLTRTHKVGNIMFWLSLMQLILGTVTACWDGQITLPDLSTLPWLAVIAVTGLVAHSCIANALAIAPATVVMPIDFARLPTIAVVGMLLYREPLDIWVFVGAAVIFAGNYLNILSETRRTRLA</sequence>
<comment type="caution">
    <text evidence="8">The sequence shown here is derived from an EMBL/GenBank/DDBJ whole genome shotgun (WGS) entry which is preliminary data.</text>
</comment>
<comment type="similarity">
    <text evidence="2">Belongs to the drug/metabolite transporter (DMT) superfamily. 10 TMS drug/metabolite exporter (DME) (TC 2.A.7.3) family.</text>
</comment>
<evidence type="ECO:0000313" key="9">
    <source>
        <dbReference type="Proteomes" id="UP001243757"/>
    </source>
</evidence>
<dbReference type="InterPro" id="IPR000620">
    <property type="entry name" value="EamA_dom"/>
</dbReference>
<reference evidence="8 9" key="1">
    <citation type="submission" date="2023-05" db="EMBL/GenBank/DDBJ databases">
        <title>Pseudodonghicola sp. nov.</title>
        <authorList>
            <person name="Huang J."/>
        </authorList>
    </citation>
    <scope>NUCLEOTIDE SEQUENCE [LARGE SCALE GENOMIC DNA]</scope>
    <source>
        <strain evidence="8 9">IC7</strain>
    </source>
</reference>
<feature type="transmembrane region" description="Helical" evidence="6">
    <location>
        <begin position="213"/>
        <end position="237"/>
    </location>
</feature>
<name>A0ABT7F754_9RHOB</name>
<feature type="transmembrane region" description="Helical" evidence="6">
    <location>
        <begin position="88"/>
        <end position="114"/>
    </location>
</feature>
<evidence type="ECO:0000313" key="8">
    <source>
        <dbReference type="EMBL" id="MDK3020345.1"/>
    </source>
</evidence>
<feature type="transmembrane region" description="Helical" evidence="6">
    <location>
        <begin position="150"/>
        <end position="171"/>
    </location>
</feature>
<evidence type="ECO:0000259" key="7">
    <source>
        <dbReference type="Pfam" id="PF00892"/>
    </source>
</evidence>
<evidence type="ECO:0000256" key="5">
    <source>
        <dbReference type="ARBA" id="ARBA00023136"/>
    </source>
</evidence>
<evidence type="ECO:0000256" key="4">
    <source>
        <dbReference type="ARBA" id="ARBA00022989"/>
    </source>
</evidence>
<feature type="transmembrane region" description="Helical" evidence="6">
    <location>
        <begin position="42"/>
        <end position="60"/>
    </location>
</feature>
<dbReference type="RefSeq" id="WP_284483032.1">
    <property type="nucleotide sequence ID" value="NZ_JASNJD010000024.1"/>
</dbReference>
<keyword evidence="9" id="KW-1185">Reference proteome</keyword>
<feature type="transmembrane region" description="Helical" evidence="6">
    <location>
        <begin position="12"/>
        <end position="30"/>
    </location>
</feature>
<dbReference type="PANTHER" id="PTHR22911:SF6">
    <property type="entry name" value="SOLUTE CARRIER FAMILY 35 MEMBER G1"/>
    <property type="match status" value="1"/>
</dbReference>
<evidence type="ECO:0000256" key="6">
    <source>
        <dbReference type="SAM" id="Phobius"/>
    </source>
</evidence>
<dbReference type="EMBL" id="JASNJD010000024">
    <property type="protein sequence ID" value="MDK3020345.1"/>
    <property type="molecule type" value="Genomic_DNA"/>
</dbReference>
<feature type="transmembrane region" description="Helical" evidence="6">
    <location>
        <begin position="126"/>
        <end position="143"/>
    </location>
</feature>
<protein>
    <submittedName>
        <fullName evidence="8">DMT family transporter</fullName>
    </submittedName>
</protein>